<feature type="transmembrane region" description="Helical" evidence="6">
    <location>
        <begin position="180"/>
        <end position="198"/>
    </location>
</feature>
<sequence length="292" mass="32097">MPLSDTLKAALWMMGSVVSFSAMAVAGREMSLDLDTFEIMMYRSMIGVVVVLICARYFGTLGQIKRDRLGLHFIRNLCHFTGQNLWFFAITLIPFAQLFAFEFSVPIWVTLAAPLLLAERLTSLRILSVFTGFIGILIVTRPWAAGISPGIIAAALCALGFAGSAIFTKILTRTQTITCILFWLTVMQLAFGVICAGYDGDIALPAMRNIPWVFVVGLGGLFAHFCLTTALRLAPATVVMPVDFTRLPLIAVVGAVFYNEALEIWVVIGAIIIFASNYLNIWDENRKKRAVA</sequence>
<feature type="transmembrane region" description="Helical" evidence="6">
    <location>
        <begin position="264"/>
        <end position="282"/>
    </location>
</feature>
<dbReference type="Proteomes" id="UP000231516">
    <property type="component" value="Unassembled WGS sequence"/>
</dbReference>
<comment type="similarity">
    <text evidence="2">Belongs to the drug/metabolite transporter (DMT) superfamily. 10 TMS drug/metabolite exporter (DME) (TC 2.A.7.3) family.</text>
</comment>
<evidence type="ECO:0000256" key="4">
    <source>
        <dbReference type="ARBA" id="ARBA00022989"/>
    </source>
</evidence>
<dbReference type="RefSeq" id="WP_205661400.1">
    <property type="nucleotide sequence ID" value="NZ_MDGM01000012.1"/>
</dbReference>
<comment type="subcellular location">
    <subcellularLocation>
        <location evidence="1">Membrane</location>
        <topology evidence="1">Multi-pass membrane protein</topology>
    </subcellularLocation>
</comment>
<evidence type="ECO:0000259" key="7">
    <source>
        <dbReference type="Pfam" id="PF00892"/>
    </source>
</evidence>
<feature type="domain" description="EamA" evidence="7">
    <location>
        <begin position="8"/>
        <end position="140"/>
    </location>
</feature>
<organism evidence="8 9">
    <name type="scientific">Paramylibacter kogurei</name>
    <dbReference type="NCBI Taxonomy" id="1889778"/>
    <lineage>
        <taxon>Bacteria</taxon>
        <taxon>Pseudomonadati</taxon>
        <taxon>Pseudomonadota</taxon>
        <taxon>Alphaproteobacteria</taxon>
        <taxon>Rhodobacterales</taxon>
        <taxon>Paracoccaceae</taxon>
        <taxon>Paramylibacter</taxon>
    </lineage>
</organism>
<dbReference type="InterPro" id="IPR000620">
    <property type="entry name" value="EamA_dom"/>
</dbReference>
<reference evidence="8 9" key="1">
    <citation type="submission" date="2016-08" db="EMBL/GenBank/DDBJ databases">
        <title>Draft genome of Amylibacter sp. strain 4G11.</title>
        <authorList>
            <person name="Wong S.-K."/>
            <person name="Hamasaki K."/>
            <person name="Yoshizawa S."/>
        </authorList>
    </citation>
    <scope>NUCLEOTIDE SEQUENCE [LARGE SCALE GENOMIC DNA]</scope>
    <source>
        <strain evidence="8 9">4G11</strain>
    </source>
</reference>
<dbReference type="InterPro" id="IPR037185">
    <property type="entry name" value="EmrE-like"/>
</dbReference>
<feature type="transmembrane region" description="Helical" evidence="6">
    <location>
        <begin position="6"/>
        <end position="27"/>
    </location>
</feature>
<feature type="transmembrane region" description="Helical" evidence="6">
    <location>
        <begin position="210"/>
        <end position="231"/>
    </location>
</feature>
<feature type="transmembrane region" description="Helical" evidence="6">
    <location>
        <begin position="238"/>
        <end position="258"/>
    </location>
</feature>
<keyword evidence="4 6" id="KW-1133">Transmembrane helix</keyword>
<accession>A0A2G5K6F8</accession>
<feature type="transmembrane region" description="Helical" evidence="6">
    <location>
        <begin position="85"/>
        <end position="117"/>
    </location>
</feature>
<evidence type="ECO:0000313" key="9">
    <source>
        <dbReference type="Proteomes" id="UP000231516"/>
    </source>
</evidence>
<dbReference type="EMBL" id="MDGM01000012">
    <property type="protein sequence ID" value="PIB25118.1"/>
    <property type="molecule type" value="Genomic_DNA"/>
</dbReference>
<evidence type="ECO:0000256" key="6">
    <source>
        <dbReference type="SAM" id="Phobius"/>
    </source>
</evidence>
<feature type="transmembrane region" description="Helical" evidence="6">
    <location>
        <begin position="150"/>
        <end position="168"/>
    </location>
</feature>
<evidence type="ECO:0000256" key="1">
    <source>
        <dbReference type="ARBA" id="ARBA00004141"/>
    </source>
</evidence>
<proteinExistence type="inferred from homology"/>
<dbReference type="SUPFAM" id="SSF103481">
    <property type="entry name" value="Multidrug resistance efflux transporter EmrE"/>
    <property type="match status" value="2"/>
</dbReference>
<dbReference type="Pfam" id="PF00892">
    <property type="entry name" value="EamA"/>
    <property type="match status" value="2"/>
</dbReference>
<name>A0A2G5K6F8_9RHOB</name>
<evidence type="ECO:0000256" key="3">
    <source>
        <dbReference type="ARBA" id="ARBA00022692"/>
    </source>
</evidence>
<comment type="caution">
    <text evidence="8">The sequence shown here is derived from an EMBL/GenBank/DDBJ whole genome shotgun (WGS) entry which is preliminary data.</text>
</comment>
<dbReference type="GO" id="GO:0016020">
    <property type="term" value="C:membrane"/>
    <property type="evidence" value="ECO:0007669"/>
    <property type="project" value="UniProtKB-SubCell"/>
</dbReference>
<feature type="transmembrane region" description="Helical" evidence="6">
    <location>
        <begin position="39"/>
        <end position="59"/>
    </location>
</feature>
<keyword evidence="9" id="KW-1185">Reference proteome</keyword>
<protein>
    <submittedName>
        <fullName evidence="8">Multidrug DMT transporter permease</fullName>
    </submittedName>
</protein>
<feature type="domain" description="EamA" evidence="7">
    <location>
        <begin position="149"/>
        <end position="280"/>
    </location>
</feature>
<feature type="transmembrane region" description="Helical" evidence="6">
    <location>
        <begin position="124"/>
        <end position="144"/>
    </location>
</feature>
<evidence type="ECO:0000256" key="2">
    <source>
        <dbReference type="ARBA" id="ARBA00009853"/>
    </source>
</evidence>
<evidence type="ECO:0000256" key="5">
    <source>
        <dbReference type="ARBA" id="ARBA00023136"/>
    </source>
</evidence>
<dbReference type="PANTHER" id="PTHR22911:SF6">
    <property type="entry name" value="SOLUTE CARRIER FAMILY 35 MEMBER G1"/>
    <property type="match status" value="1"/>
</dbReference>
<gene>
    <name evidence="8" type="ORF">BFP76_05175</name>
</gene>
<evidence type="ECO:0000313" key="8">
    <source>
        <dbReference type="EMBL" id="PIB25118.1"/>
    </source>
</evidence>
<keyword evidence="5 6" id="KW-0472">Membrane</keyword>
<dbReference type="PANTHER" id="PTHR22911">
    <property type="entry name" value="ACYL-MALONYL CONDENSING ENZYME-RELATED"/>
    <property type="match status" value="1"/>
</dbReference>
<dbReference type="AlphaFoldDB" id="A0A2G5K6F8"/>
<keyword evidence="3 6" id="KW-0812">Transmembrane</keyword>